<name>A0A1Q4NVE2_SERMA</name>
<dbReference type="EMBL" id="MJAO01000027">
    <property type="protein sequence ID" value="OKB64824.1"/>
    <property type="molecule type" value="Genomic_DNA"/>
</dbReference>
<sequence>MDPFLVSAIKFAQRNGIGRISIPPSAKEYTLKGGVYINTLNGGISIHGSSSGKTANVKIKHDGDNVGVLFGGANLWVAGGVYDIEVIGNAGENAAFVEFQDAWGFEIKNCFGKNYTNGALIVLRNKKSWTEGAVIENILSRQCKKTVYLVRDSDSGGTRSFYGTTISRLYHQGAVGNDAGIVIGDGTEKNSVKLYSSLIDIGGWNEKGGGHSTVLVSQFSEFIESVCINRNDGFSMEAWKPSSWQVRVADNAFCDVEYRQLGGQLNRLDVTDMPERFGLFSLIGSQAKVYGTSGSRPRVRLKGACIKFGQSELKTLRKLIIKDLPPYSSWLLSLKAVGANLTVADTYAIEVLDGNKIAHVKSLTQQSNGKFAAQTFNELAGGYYSLDNGLTIQLLLDASTFANGVDWTAELMMQ</sequence>
<comment type="caution">
    <text evidence="1">The sequence shown here is derived from an EMBL/GenBank/DDBJ whole genome shotgun (WGS) entry which is preliminary data.</text>
</comment>
<dbReference type="AlphaFoldDB" id="A0A1Q4NVE2"/>
<protein>
    <submittedName>
        <fullName evidence="1">Uncharacterized protein</fullName>
    </submittedName>
</protein>
<accession>A0A1Q4NVE2</accession>
<evidence type="ECO:0000313" key="2">
    <source>
        <dbReference type="Proteomes" id="UP000185770"/>
    </source>
</evidence>
<organism evidence="1 2">
    <name type="scientific">Serratia marcescens</name>
    <dbReference type="NCBI Taxonomy" id="615"/>
    <lineage>
        <taxon>Bacteria</taxon>
        <taxon>Pseudomonadati</taxon>
        <taxon>Pseudomonadota</taxon>
        <taxon>Gammaproteobacteria</taxon>
        <taxon>Enterobacterales</taxon>
        <taxon>Yersiniaceae</taxon>
        <taxon>Serratia</taxon>
    </lineage>
</organism>
<evidence type="ECO:0000313" key="1">
    <source>
        <dbReference type="EMBL" id="OKB64824.1"/>
    </source>
</evidence>
<proteinExistence type="predicted"/>
<dbReference type="Proteomes" id="UP000185770">
    <property type="component" value="Unassembled WGS sequence"/>
</dbReference>
<gene>
    <name evidence="1" type="ORF">BHU62_20710</name>
</gene>
<reference evidence="1 2" key="1">
    <citation type="submission" date="2016-09" db="EMBL/GenBank/DDBJ databases">
        <title>Serratia marcescens MSU-97 and epiphytic antimycotic-producing bacteria.</title>
        <authorList>
            <person name="Matilla M.A."/>
        </authorList>
    </citation>
    <scope>NUCLEOTIDE SEQUENCE [LARGE SCALE GENOMIC DNA]</scope>
    <source>
        <strain evidence="1 2">MSU-97</strain>
    </source>
</reference>